<dbReference type="InterPro" id="IPR019825">
    <property type="entry name" value="Lectin_legB_Mn/Ca_BS"/>
</dbReference>
<dbReference type="GO" id="GO:0008081">
    <property type="term" value="F:phosphoric diester hydrolase activity"/>
    <property type="evidence" value="ECO:0007669"/>
    <property type="project" value="TreeGrafter"/>
</dbReference>
<dbReference type="AlphaFoldDB" id="A0A7J7GBP3"/>
<evidence type="ECO:0000313" key="12">
    <source>
        <dbReference type="EMBL" id="KAF5938182.1"/>
    </source>
</evidence>
<dbReference type="GO" id="GO:0006284">
    <property type="term" value="P:base-excision repair"/>
    <property type="evidence" value="ECO:0007669"/>
    <property type="project" value="TreeGrafter"/>
</dbReference>
<reference evidence="13" key="1">
    <citation type="journal article" date="2020" name="Nat. Commun.">
        <title>Genome assembly of wild tea tree DASZ reveals pedigree and selection history of tea varieties.</title>
        <authorList>
            <person name="Zhang W."/>
            <person name="Zhang Y."/>
            <person name="Qiu H."/>
            <person name="Guo Y."/>
            <person name="Wan H."/>
            <person name="Zhang X."/>
            <person name="Scossa F."/>
            <person name="Alseekh S."/>
            <person name="Zhang Q."/>
            <person name="Wang P."/>
            <person name="Xu L."/>
            <person name="Schmidt M.H."/>
            <person name="Jia X."/>
            <person name="Li D."/>
            <person name="Zhu A."/>
            <person name="Guo F."/>
            <person name="Chen W."/>
            <person name="Ni D."/>
            <person name="Usadel B."/>
            <person name="Fernie A.R."/>
            <person name="Wen W."/>
        </authorList>
    </citation>
    <scope>NUCLEOTIDE SEQUENCE [LARGE SCALE GENOMIC DNA]</scope>
    <source>
        <strain evidence="13">cv. G240</strain>
    </source>
</reference>
<dbReference type="Proteomes" id="UP000593564">
    <property type="component" value="Unassembled WGS sequence"/>
</dbReference>
<dbReference type="PROSITE" id="PS51435">
    <property type="entry name" value="AP_NUCLEASE_F1_4"/>
    <property type="match status" value="1"/>
</dbReference>
<name>A0A7J7GBP3_CAMSI</name>
<dbReference type="Pfam" id="PF03372">
    <property type="entry name" value="Exo_endo_phos"/>
    <property type="match status" value="1"/>
</dbReference>
<sequence length="547" mass="62171">MSDDMLQRFRMLQHPNDAILWSRDLRYHNSPKFVESPGKAREFSKFLWRVIQRNLKLRASVFVAARSIGSKRLLYYSSSSEKLSESMDTKPRIRTPVVKECVAKARKVETEVTEDDPDTIERMTCSRTQIKIKGFLNNKVDGEDSLVVEDWQSSETKPICTEKNSSKRKAKSLSGEEHVVEVNSVLEVSELQCTKRRVKQVQVDDSIEEVKTTVVTTKQKLSIKTDEVSGKKPTQLKRKAPAEIASRLVEASGEANLSVNQNEPWTILAHKKPQKGWVAYNPKTMRTPPLTGDTKFMKLLSWNVNGLRALLKLKDFSALQLAQREDFDEKDVEAIKQSLLDGYENSFWTCSATKLGYSGTAIISRIKPLSVRYGLGISDHDSEGRLVTVEFDTYYLIGAYVPNSGDGLKRLSYRVTEWDPSLSNYMKELEKSKPVILTGDLNCAHEEIDIYDPAGNKRSAGFTNEERQSFKENFLSKGFVDTFREQHPGVVGYTYWGYRHGGRKNNRGWRLDYFLVSRSIADNVHDSYILPDVTGSDHSPIGLVLKI</sequence>
<organism evidence="12 13">
    <name type="scientific">Camellia sinensis</name>
    <name type="common">Tea plant</name>
    <name type="synonym">Thea sinensis</name>
    <dbReference type="NCBI Taxonomy" id="4442"/>
    <lineage>
        <taxon>Eukaryota</taxon>
        <taxon>Viridiplantae</taxon>
        <taxon>Streptophyta</taxon>
        <taxon>Embryophyta</taxon>
        <taxon>Tracheophyta</taxon>
        <taxon>Spermatophyta</taxon>
        <taxon>Magnoliopsida</taxon>
        <taxon>eudicotyledons</taxon>
        <taxon>Gunneridae</taxon>
        <taxon>Pentapetalae</taxon>
        <taxon>asterids</taxon>
        <taxon>Ericales</taxon>
        <taxon>Theaceae</taxon>
        <taxon>Camellia</taxon>
    </lineage>
</organism>
<gene>
    <name evidence="12" type="ORF">HYC85_025688</name>
</gene>
<feature type="active site" description="Proton acceptor" evidence="7">
    <location>
        <position position="538"/>
    </location>
</feature>
<dbReference type="GO" id="GO:0003677">
    <property type="term" value="F:DNA binding"/>
    <property type="evidence" value="ECO:0007669"/>
    <property type="project" value="InterPro"/>
</dbReference>
<proteinExistence type="inferred from homology"/>
<accession>A0A7J7GBP3</accession>
<feature type="binding site" evidence="8">
    <location>
        <position position="442"/>
    </location>
    <ligand>
        <name>Mg(2+)</name>
        <dbReference type="ChEBI" id="CHEBI:18420"/>
        <label>1</label>
    </ligand>
</feature>
<keyword evidence="10" id="KW-0234">DNA repair</keyword>
<comment type="cofactor">
    <cofactor evidence="1">
        <name>Mn(2+)</name>
        <dbReference type="ChEBI" id="CHEBI:29035"/>
    </cofactor>
</comment>
<evidence type="ECO:0000313" key="13">
    <source>
        <dbReference type="Proteomes" id="UP000593564"/>
    </source>
</evidence>
<dbReference type="PANTHER" id="PTHR22748">
    <property type="entry name" value="AP ENDONUCLEASE"/>
    <property type="match status" value="1"/>
</dbReference>
<evidence type="ECO:0000259" key="11">
    <source>
        <dbReference type="Pfam" id="PF03372"/>
    </source>
</evidence>
<feature type="domain" description="Endonuclease/exonuclease/phosphatase" evidence="11">
    <location>
        <begin position="300"/>
        <end position="538"/>
    </location>
</feature>
<evidence type="ECO:0000256" key="7">
    <source>
        <dbReference type="PIRSR" id="PIRSR604808-1"/>
    </source>
</evidence>
<keyword evidence="3 8" id="KW-0479">Metal-binding</keyword>
<feature type="site" description="Interaction with DNA substrate" evidence="9">
    <location>
        <position position="538"/>
    </location>
</feature>
<keyword evidence="8" id="KW-0464">Manganese</keyword>
<feature type="active site" evidence="7">
    <location>
        <position position="400"/>
    </location>
</feature>
<keyword evidence="6 8" id="KW-0460">Magnesium</keyword>
<feature type="binding site" evidence="8">
    <location>
        <position position="537"/>
    </location>
    <ligand>
        <name>Mg(2+)</name>
        <dbReference type="ChEBI" id="CHEBI:18420"/>
        <label>1</label>
    </ligand>
</feature>
<evidence type="ECO:0000256" key="5">
    <source>
        <dbReference type="ARBA" id="ARBA00022801"/>
    </source>
</evidence>
<evidence type="ECO:0000256" key="2">
    <source>
        <dbReference type="ARBA" id="ARBA00007092"/>
    </source>
</evidence>
<evidence type="ECO:0000256" key="4">
    <source>
        <dbReference type="ARBA" id="ARBA00022734"/>
    </source>
</evidence>
<keyword evidence="5" id="KW-0378">Hydrolase</keyword>
<keyword evidence="10" id="KW-0227">DNA damage</keyword>
<dbReference type="NCBIfam" id="TIGR00633">
    <property type="entry name" value="xth"/>
    <property type="match status" value="1"/>
</dbReference>
<dbReference type="GO" id="GO:0008311">
    <property type="term" value="F:double-stranded DNA 3'-5' DNA exonuclease activity"/>
    <property type="evidence" value="ECO:0007669"/>
    <property type="project" value="TreeGrafter"/>
</dbReference>
<dbReference type="EMBL" id="JACBKZ010000012">
    <property type="protein sequence ID" value="KAF5938182.1"/>
    <property type="molecule type" value="Genomic_DNA"/>
</dbReference>
<reference evidence="12 13" key="2">
    <citation type="submission" date="2020-07" db="EMBL/GenBank/DDBJ databases">
        <title>Genome assembly of wild tea tree DASZ reveals pedigree and selection history of tea varieties.</title>
        <authorList>
            <person name="Zhang W."/>
        </authorList>
    </citation>
    <scope>NUCLEOTIDE SEQUENCE [LARGE SCALE GENOMIC DNA]</scope>
    <source>
        <strain evidence="13">cv. G240</strain>
        <tissue evidence="12">Leaf</tissue>
    </source>
</reference>
<dbReference type="GO" id="GO:0046872">
    <property type="term" value="F:metal ion binding"/>
    <property type="evidence" value="ECO:0007669"/>
    <property type="project" value="UniProtKB-KW"/>
</dbReference>
<evidence type="ECO:0000256" key="1">
    <source>
        <dbReference type="ARBA" id="ARBA00001936"/>
    </source>
</evidence>
<feature type="active site" description="Proton donor/acceptor" evidence="7">
    <location>
        <position position="440"/>
    </location>
</feature>
<feature type="binding site" evidence="8">
    <location>
        <position position="303"/>
    </location>
    <ligand>
        <name>Mg(2+)</name>
        <dbReference type="ChEBI" id="CHEBI:18420"/>
        <label>1</label>
    </ligand>
</feature>
<feature type="binding site" evidence="8">
    <location>
        <position position="538"/>
    </location>
    <ligand>
        <name>Mg(2+)</name>
        <dbReference type="ChEBI" id="CHEBI:18420"/>
        <label>1</label>
    </ligand>
</feature>
<keyword evidence="4" id="KW-0430">Lectin</keyword>
<dbReference type="NCBIfam" id="TIGR00195">
    <property type="entry name" value="exoDNase_III"/>
    <property type="match status" value="1"/>
</dbReference>
<dbReference type="SUPFAM" id="SSF56219">
    <property type="entry name" value="DNase I-like"/>
    <property type="match status" value="1"/>
</dbReference>
<dbReference type="GO" id="GO:0030246">
    <property type="term" value="F:carbohydrate binding"/>
    <property type="evidence" value="ECO:0007669"/>
    <property type="project" value="UniProtKB-KW"/>
</dbReference>
<feature type="binding site" evidence="8">
    <location>
        <position position="440"/>
    </location>
    <ligand>
        <name>Mg(2+)</name>
        <dbReference type="ChEBI" id="CHEBI:18420"/>
        <label>1</label>
    </ligand>
</feature>
<dbReference type="PROSITE" id="PS00728">
    <property type="entry name" value="AP_NUCLEASE_F1_3"/>
    <property type="match status" value="1"/>
</dbReference>
<dbReference type="PANTHER" id="PTHR22748:SF6">
    <property type="entry name" value="DNA-(APURINIC OR APYRIMIDINIC SITE) ENDONUCLEASE"/>
    <property type="match status" value="1"/>
</dbReference>
<dbReference type="GO" id="GO:0005634">
    <property type="term" value="C:nucleus"/>
    <property type="evidence" value="ECO:0007669"/>
    <property type="project" value="TreeGrafter"/>
</dbReference>
<dbReference type="InterPro" id="IPR020848">
    <property type="entry name" value="AP_endonuclease_F1_CS"/>
</dbReference>
<evidence type="ECO:0000256" key="3">
    <source>
        <dbReference type="ARBA" id="ARBA00022723"/>
    </source>
</evidence>
<feature type="site" description="Important for catalytic activity" evidence="9">
    <location>
        <position position="512"/>
    </location>
</feature>
<evidence type="ECO:0000256" key="8">
    <source>
        <dbReference type="PIRSR" id="PIRSR604808-2"/>
    </source>
</evidence>
<dbReference type="EC" id="3.1.-.-" evidence="10"/>
<dbReference type="GO" id="GO:0003906">
    <property type="term" value="F:DNA-(apurinic or apyrimidinic site) endonuclease activity"/>
    <property type="evidence" value="ECO:0007669"/>
    <property type="project" value="TreeGrafter"/>
</dbReference>
<dbReference type="InterPro" id="IPR005135">
    <property type="entry name" value="Endo/exonuclease/phosphatase"/>
</dbReference>
<evidence type="ECO:0000256" key="9">
    <source>
        <dbReference type="PIRSR" id="PIRSR604808-3"/>
    </source>
</evidence>
<keyword evidence="13" id="KW-1185">Reference proteome</keyword>
<comment type="similarity">
    <text evidence="2 10">Belongs to the DNA repair enzymes AP/ExoA family.</text>
</comment>
<dbReference type="InterPro" id="IPR036691">
    <property type="entry name" value="Endo/exonu/phosph_ase_sf"/>
</dbReference>
<dbReference type="InterPro" id="IPR004808">
    <property type="entry name" value="AP_endonuc_1"/>
</dbReference>
<comment type="cofactor">
    <cofactor evidence="8 10">
        <name>Mg(2+)</name>
        <dbReference type="ChEBI" id="CHEBI:18420"/>
    </cofactor>
    <cofactor evidence="8 10">
        <name>Mn(2+)</name>
        <dbReference type="ChEBI" id="CHEBI:29035"/>
    </cofactor>
    <text evidence="8 10">Probably binds two magnesium or manganese ions per subunit.</text>
</comment>
<comment type="caution">
    <text evidence="12">The sequence shown here is derived from an EMBL/GenBank/DDBJ whole genome shotgun (WGS) entry which is preliminary data.</text>
</comment>
<dbReference type="Gene3D" id="3.60.10.10">
    <property type="entry name" value="Endonuclease/exonuclease/phosphatase"/>
    <property type="match status" value="1"/>
</dbReference>
<dbReference type="CDD" id="cd09087">
    <property type="entry name" value="Ape1-like_AP-endo"/>
    <property type="match status" value="1"/>
</dbReference>
<dbReference type="FunFam" id="3.60.10.10:FF:000041">
    <property type="entry name" value="DNA-(apurinic or apyrimidinic site) lyase"/>
    <property type="match status" value="1"/>
</dbReference>
<evidence type="ECO:0000256" key="6">
    <source>
        <dbReference type="ARBA" id="ARBA00022842"/>
    </source>
</evidence>
<evidence type="ECO:0000256" key="10">
    <source>
        <dbReference type="RuleBase" id="RU362131"/>
    </source>
</evidence>
<protein>
    <recommendedName>
        <fullName evidence="10">DNA-(apurinic or apyrimidinic site) endonuclease</fullName>
        <ecNumber evidence="10">3.1.-.-</ecNumber>
    </recommendedName>
</protein>
<feature type="site" description="Transition state stabilizer" evidence="9">
    <location>
        <position position="442"/>
    </location>
</feature>
<dbReference type="PROSITE" id="PS00307">
    <property type="entry name" value="LECTIN_LEGUME_BETA"/>
    <property type="match status" value="1"/>
</dbReference>